<dbReference type="RefSeq" id="WP_034530440.1">
    <property type="nucleotide sequence ID" value="NZ_AP019729.1"/>
</dbReference>
<evidence type="ECO:0000313" key="2">
    <source>
        <dbReference type="Proteomes" id="UP000501982"/>
    </source>
</evidence>
<dbReference type="InterPro" id="IPR012336">
    <property type="entry name" value="Thioredoxin-like_fold"/>
</dbReference>
<proteinExistence type="predicted"/>
<protein>
    <submittedName>
        <fullName evidence="1">DUF5106 domain-containing protein</fullName>
    </submittedName>
</protein>
<dbReference type="InterPro" id="IPR036249">
    <property type="entry name" value="Thioredoxin-like_sf"/>
</dbReference>
<dbReference type="EMBL" id="CP051672">
    <property type="protein sequence ID" value="QJE26885.1"/>
    <property type="molecule type" value="Genomic_DNA"/>
</dbReference>
<dbReference type="SUPFAM" id="SSF52833">
    <property type="entry name" value="Thioredoxin-like"/>
    <property type="match status" value="1"/>
</dbReference>
<dbReference type="InterPro" id="IPR033395">
    <property type="entry name" value="DUF5106"/>
</dbReference>
<dbReference type="PROSITE" id="PS51352">
    <property type="entry name" value="THIOREDOXIN_2"/>
    <property type="match status" value="1"/>
</dbReference>
<evidence type="ECO:0000313" key="1">
    <source>
        <dbReference type="EMBL" id="QJE26885.1"/>
    </source>
</evidence>
<gene>
    <name evidence="1" type="ORF">HHO38_00405</name>
</gene>
<sequence>MNMKYLYVLLLTLTVNACSGQRNQKTEESNVAPPTFEMVSVPTLITDPVERAEYLVKHYWDKFDFKDTTYIHEPQVTEQALSNYIDLMNYVSPAAMSSSVKAMMKQTEQDSAMFQYFSEMMEKYLYDPNSPLRNEEMYIAVLEYLTESSSLSDVEKIRPAHLLELALKNRIGTPATDFTYTLANGKTGKLYNIKADYLLLFFYNPDCHACQEITRQMESSFLINEFSKSNKLKILAVYPDEDLDAWKEHVSVMPKDWINSYDKSVSLKNDEIYDLKAIPTLYLLNKEKKVLLKDATFQQIENYLSQTTN</sequence>
<name>A0A6H1D2T0_PARDI</name>
<dbReference type="Gene3D" id="3.40.30.10">
    <property type="entry name" value="Glutaredoxin"/>
    <property type="match status" value="1"/>
</dbReference>
<dbReference type="InterPro" id="IPR013766">
    <property type="entry name" value="Thioredoxin_domain"/>
</dbReference>
<dbReference type="AlphaFoldDB" id="A0A6H1D2T0"/>
<reference evidence="1 2" key="1">
    <citation type="submission" date="2020-04" db="EMBL/GenBank/DDBJ databases">
        <title>Complete Genomes and Methylome analysis of CBBP consortium that reverse antibiotic-induced susceptibility to vancomycin-resistant Enterococcus faecium infection.</title>
        <authorList>
            <person name="Fomenkov A."/>
            <person name="Zhang Z."/>
            <person name="Pamer E."/>
            <person name="Roberts R.J."/>
        </authorList>
    </citation>
    <scope>NUCLEOTIDE SEQUENCE [LARGE SCALE GENOMIC DNA]</scope>
    <source>
        <strain evidence="2">CBBP</strain>
    </source>
</reference>
<accession>A0A6H1D2T0</accession>
<dbReference type="Pfam" id="PF13905">
    <property type="entry name" value="Thioredoxin_8"/>
    <property type="match status" value="1"/>
</dbReference>
<dbReference type="Pfam" id="PF17127">
    <property type="entry name" value="DUF5106"/>
    <property type="match status" value="1"/>
</dbReference>
<dbReference type="Proteomes" id="UP000501982">
    <property type="component" value="Chromosome"/>
</dbReference>
<organism evidence="1 2">
    <name type="scientific">Parabacteroides distasonis</name>
    <dbReference type="NCBI Taxonomy" id="823"/>
    <lineage>
        <taxon>Bacteria</taxon>
        <taxon>Pseudomonadati</taxon>
        <taxon>Bacteroidota</taxon>
        <taxon>Bacteroidia</taxon>
        <taxon>Bacteroidales</taxon>
        <taxon>Tannerellaceae</taxon>
        <taxon>Parabacteroides</taxon>
    </lineage>
</organism>